<dbReference type="Gene3D" id="1.20.5.4980">
    <property type="match status" value="1"/>
</dbReference>
<dbReference type="OrthoDB" id="2500381at2759"/>
<sequence>MEREEEPVEFSKILVSKLLQMHLEEDKTKVSGPAVLLLAELLKVFVHEAAARAARQALTEDVSVVDIEHVEKILPQLLLDF</sequence>
<dbReference type="CDD" id="cd22921">
    <property type="entry name" value="HFD_CENP-X"/>
    <property type="match status" value="1"/>
</dbReference>
<evidence type="ECO:0000256" key="2">
    <source>
        <dbReference type="ARBA" id="ARBA00009359"/>
    </source>
</evidence>
<comment type="caution">
    <text evidence="9">The sequence shown here is derived from an EMBL/GenBank/DDBJ whole genome shotgun (WGS) entry which is preliminary data.</text>
</comment>
<dbReference type="GO" id="GO:0003677">
    <property type="term" value="F:DNA binding"/>
    <property type="evidence" value="ECO:0007669"/>
    <property type="project" value="UniProtKB-KW"/>
</dbReference>
<keyword evidence="7" id="KW-0539">Nucleus</keyword>
<comment type="similarity">
    <text evidence="2">Belongs to the CENP-X/MHF2 family.</text>
</comment>
<dbReference type="GO" id="GO:0043240">
    <property type="term" value="C:Fanconi anaemia nuclear complex"/>
    <property type="evidence" value="ECO:0007669"/>
    <property type="project" value="TreeGrafter"/>
</dbReference>
<keyword evidence="4" id="KW-0227">DNA damage</keyword>
<gene>
    <name evidence="9" type="ORF">GDO78_004078</name>
</gene>
<dbReference type="EMBL" id="WNTK01000013">
    <property type="protein sequence ID" value="KAG9473590.1"/>
    <property type="molecule type" value="Genomic_DNA"/>
</dbReference>
<dbReference type="GO" id="GO:0051382">
    <property type="term" value="P:kinetochore assembly"/>
    <property type="evidence" value="ECO:0007669"/>
    <property type="project" value="InterPro"/>
</dbReference>
<evidence type="ECO:0000313" key="9">
    <source>
        <dbReference type="EMBL" id="KAG9473590.1"/>
    </source>
</evidence>
<dbReference type="InterPro" id="IPR009072">
    <property type="entry name" value="Histone-fold"/>
</dbReference>
<keyword evidence="10" id="KW-1185">Reference proteome</keyword>
<name>A0A8J6ER35_ELECQ</name>
<dbReference type="GO" id="GO:0000712">
    <property type="term" value="P:resolution of meiotic recombination intermediates"/>
    <property type="evidence" value="ECO:0007669"/>
    <property type="project" value="TreeGrafter"/>
</dbReference>
<comment type="subunit">
    <text evidence="8">Heterodimer with CENPX, sometimes called MHF; this interaction stabilizes both partners. MHF heterodimers can assemble to form tetrameric structures. MHF also coassemble with CENPT-CENPW heterodimers at centromeres to form the tetrameric CENP-T-W-S-X complex. Forms a discrete complex with FANCM and CENPX, called FANCM-MHF; this interaction, probably mediated by direct binding between CENPS and FANCM, leads to synergistic activation of double-stranded DNA binding and strongly stimulates FANCM-mediated DNA remodeling. Recruited by FANCM to the Fanconi anemia (FA) core complex, which consists of CENPS, CENPX, FANCA, FANCB, FANCC, FANCE, FANCF, FANCG, FANCL, FANCM, FAAP24 and FAAP100. The FA core complex associates with Bloom syndrome (BLM) complex, which consists of at least BLM, DNA topoisomerase 3-alpha (TOP3A), RMI1/BLAP75, RPA1/RPA70 and RPA2/RPA32. The super complex between FA and BLM is called BRAFT.</text>
</comment>
<protein>
    <recommendedName>
        <fullName evidence="3">Centromere protein X</fullName>
    </recommendedName>
</protein>
<keyword evidence="5" id="KW-0238">DNA-binding</keyword>
<dbReference type="InterPro" id="IPR018552">
    <property type="entry name" value="CENP-X"/>
</dbReference>
<dbReference type="Gene3D" id="6.10.130.30">
    <property type="match status" value="1"/>
</dbReference>
<evidence type="ECO:0000256" key="4">
    <source>
        <dbReference type="ARBA" id="ARBA00022763"/>
    </source>
</evidence>
<dbReference type="Pfam" id="PF09415">
    <property type="entry name" value="CENP-X"/>
    <property type="match status" value="1"/>
</dbReference>
<evidence type="ECO:0000256" key="7">
    <source>
        <dbReference type="ARBA" id="ARBA00023242"/>
    </source>
</evidence>
<evidence type="ECO:0000256" key="5">
    <source>
        <dbReference type="ARBA" id="ARBA00023125"/>
    </source>
</evidence>
<dbReference type="Proteomes" id="UP000770717">
    <property type="component" value="Unassembled WGS sequence"/>
</dbReference>
<organism evidence="9 10">
    <name type="scientific">Eleutherodactylus coqui</name>
    <name type="common">Puerto Rican coqui</name>
    <dbReference type="NCBI Taxonomy" id="57060"/>
    <lineage>
        <taxon>Eukaryota</taxon>
        <taxon>Metazoa</taxon>
        <taxon>Chordata</taxon>
        <taxon>Craniata</taxon>
        <taxon>Vertebrata</taxon>
        <taxon>Euteleostomi</taxon>
        <taxon>Amphibia</taxon>
        <taxon>Batrachia</taxon>
        <taxon>Anura</taxon>
        <taxon>Neobatrachia</taxon>
        <taxon>Hyloidea</taxon>
        <taxon>Eleutherodactylidae</taxon>
        <taxon>Eleutherodactylinae</taxon>
        <taxon>Eleutherodactylus</taxon>
        <taxon>Eleutherodactylus</taxon>
    </lineage>
</organism>
<proteinExistence type="inferred from homology"/>
<evidence type="ECO:0000256" key="8">
    <source>
        <dbReference type="ARBA" id="ARBA00047146"/>
    </source>
</evidence>
<dbReference type="GO" id="GO:0006281">
    <property type="term" value="P:DNA repair"/>
    <property type="evidence" value="ECO:0007669"/>
    <property type="project" value="UniProtKB-KW"/>
</dbReference>
<dbReference type="PANTHER" id="PTHR28680:SF1">
    <property type="entry name" value="CENTROMERE PROTEIN X"/>
    <property type="match status" value="1"/>
</dbReference>
<keyword evidence="6" id="KW-0234">DNA repair</keyword>
<reference evidence="9" key="1">
    <citation type="thesis" date="2020" institute="ProQuest LLC" country="789 East Eisenhower Parkway, Ann Arbor, MI, USA">
        <title>Comparative Genomics and Chromosome Evolution.</title>
        <authorList>
            <person name="Mudd A.B."/>
        </authorList>
    </citation>
    <scope>NUCLEOTIDE SEQUENCE</scope>
    <source>
        <strain evidence="9">HN-11 Male</strain>
        <tissue evidence="9">Kidney and liver</tissue>
    </source>
</reference>
<evidence type="ECO:0000256" key="1">
    <source>
        <dbReference type="ARBA" id="ARBA00004123"/>
    </source>
</evidence>
<accession>A0A8J6ER35</accession>
<comment type="subcellular location">
    <subcellularLocation>
        <location evidence="1">Nucleus</location>
    </subcellularLocation>
</comment>
<evidence type="ECO:0000256" key="3">
    <source>
        <dbReference type="ARBA" id="ARBA00016388"/>
    </source>
</evidence>
<dbReference type="GO" id="GO:0031297">
    <property type="term" value="P:replication fork processing"/>
    <property type="evidence" value="ECO:0007669"/>
    <property type="project" value="TreeGrafter"/>
</dbReference>
<evidence type="ECO:0000313" key="10">
    <source>
        <dbReference type="Proteomes" id="UP000770717"/>
    </source>
</evidence>
<dbReference type="PANTHER" id="PTHR28680">
    <property type="entry name" value="CENTROMERE PROTEIN X"/>
    <property type="match status" value="1"/>
</dbReference>
<dbReference type="GO" id="GO:0046982">
    <property type="term" value="F:protein heterodimerization activity"/>
    <property type="evidence" value="ECO:0007669"/>
    <property type="project" value="InterPro"/>
</dbReference>
<dbReference type="AlphaFoldDB" id="A0A8J6ER35"/>
<dbReference type="SUPFAM" id="SSF47113">
    <property type="entry name" value="Histone-fold"/>
    <property type="match status" value="1"/>
</dbReference>
<evidence type="ECO:0000256" key="6">
    <source>
        <dbReference type="ARBA" id="ARBA00023204"/>
    </source>
</evidence>
<dbReference type="GO" id="GO:0071821">
    <property type="term" value="C:FANCM-MHF complex"/>
    <property type="evidence" value="ECO:0007669"/>
    <property type="project" value="TreeGrafter"/>
</dbReference>